<reference evidence="1 2" key="1">
    <citation type="submission" date="2019-09" db="EMBL/GenBank/DDBJ databases">
        <title>Genome of Aliivibrio finisterrensis LMG 23869 (type strain).</title>
        <authorList>
            <person name="Bowman J.P."/>
        </authorList>
    </citation>
    <scope>NUCLEOTIDE SEQUENCE [LARGE SCALE GENOMIC DNA]</scope>
    <source>
        <strain evidence="1 2">LMG 23869</strain>
    </source>
</reference>
<comment type="caution">
    <text evidence="1">The sequence shown here is derived from an EMBL/GenBank/DDBJ whole genome shotgun (WGS) entry which is preliminary data.</text>
</comment>
<evidence type="ECO:0000313" key="1">
    <source>
        <dbReference type="EMBL" id="KAB2824737.1"/>
    </source>
</evidence>
<organism evidence="1 2">
    <name type="scientific">Aliivibrio finisterrensis</name>
    <dbReference type="NCBI Taxonomy" id="511998"/>
    <lineage>
        <taxon>Bacteria</taxon>
        <taxon>Pseudomonadati</taxon>
        <taxon>Pseudomonadota</taxon>
        <taxon>Gammaproteobacteria</taxon>
        <taxon>Vibrionales</taxon>
        <taxon>Vibrionaceae</taxon>
        <taxon>Aliivibrio</taxon>
    </lineage>
</organism>
<proteinExistence type="predicted"/>
<dbReference type="RefSeq" id="WP_151655085.1">
    <property type="nucleotide sequence ID" value="NZ_WBVP01000008.1"/>
</dbReference>
<dbReference type="AlphaFoldDB" id="A0A6N6RT06"/>
<dbReference type="EMBL" id="WBVP01000008">
    <property type="protein sequence ID" value="KAB2824737.1"/>
    <property type="molecule type" value="Genomic_DNA"/>
</dbReference>
<protein>
    <recommendedName>
        <fullName evidence="3">HEPN AbiU2-like domain-containing protein</fullName>
    </recommendedName>
</protein>
<evidence type="ECO:0008006" key="3">
    <source>
        <dbReference type="Google" id="ProtNLM"/>
    </source>
</evidence>
<accession>A0A6N6RT06</accession>
<evidence type="ECO:0000313" key="2">
    <source>
        <dbReference type="Proteomes" id="UP000434870"/>
    </source>
</evidence>
<name>A0A6N6RT06_9GAMM</name>
<gene>
    <name evidence="1" type="ORF">F8B77_09080</name>
</gene>
<sequence>MSLLNGPLDNHENYLNYITLENCFDYFGLVESQRKQKSLDLAENYHRLRLFLNAMESMNIVLDYFFHEQKEQQGWNDSQRDLILDRIKRKHPALYDLDKLLNTYKRVEHRDMKALVATDLQETVVSICAIKQKIEIDFNSTKDERIISEAFDFWFEYNKDPDINTLLP</sequence>
<dbReference type="Proteomes" id="UP000434870">
    <property type="component" value="Unassembled WGS sequence"/>
</dbReference>